<evidence type="ECO:0000259" key="12">
    <source>
        <dbReference type="Pfam" id="PF02581"/>
    </source>
</evidence>
<evidence type="ECO:0000256" key="3">
    <source>
        <dbReference type="ARBA" id="ARBA00022723"/>
    </source>
</evidence>
<comment type="similarity">
    <text evidence="9 10">Belongs to the thiamine-phosphate synthase family.</text>
</comment>
<evidence type="ECO:0000313" key="14">
    <source>
        <dbReference type="EMBL" id="SCT46987.1"/>
    </source>
</evidence>
<dbReference type="GO" id="GO:0004789">
    <property type="term" value="F:thiamine-phosphate diphosphorylase activity"/>
    <property type="evidence" value="ECO:0007669"/>
    <property type="project" value="UniProtKB-UniRule"/>
</dbReference>
<evidence type="ECO:0000256" key="11">
    <source>
        <dbReference type="RuleBase" id="RU004253"/>
    </source>
</evidence>
<comment type="pathway">
    <text evidence="1 9 11">Cofactor biosynthesis; thiamine diphosphate biosynthesis; thiamine phosphate from 4-amino-2-methyl-5-diphosphomethylpyrimidine and 4-methyl-5-(2-phosphoethyl)-thiazole: step 1/1.</text>
</comment>
<proteinExistence type="inferred from homology"/>
<dbReference type="PANTHER" id="PTHR20857">
    <property type="entry name" value="THIAMINE-PHOSPHATE PYROPHOSPHORYLASE"/>
    <property type="match status" value="1"/>
</dbReference>
<dbReference type="Proteomes" id="UP000095412">
    <property type="component" value="Unassembled WGS sequence"/>
</dbReference>
<dbReference type="EMBL" id="FMPG01000019">
    <property type="protein sequence ID" value="SCT46987.1"/>
    <property type="molecule type" value="Genomic_DNA"/>
</dbReference>
<evidence type="ECO:0000256" key="4">
    <source>
        <dbReference type="ARBA" id="ARBA00022842"/>
    </source>
</evidence>
<dbReference type="NCBIfam" id="TIGR00693">
    <property type="entry name" value="thiE"/>
    <property type="match status" value="1"/>
</dbReference>
<protein>
    <recommendedName>
        <fullName evidence="9">Thiamine-phosphate synthase</fullName>
        <shortName evidence="9">TP synthase</shortName>
        <shortName evidence="9">TPS</shortName>
        <ecNumber evidence="9">2.5.1.3</ecNumber>
    </recommendedName>
    <alternativeName>
        <fullName evidence="9">Thiamine-phosphate pyrophosphorylase</fullName>
        <shortName evidence="9">TMP pyrophosphorylase</shortName>
        <shortName evidence="9">TMP-PPase</shortName>
    </alternativeName>
</protein>
<evidence type="ECO:0000256" key="7">
    <source>
        <dbReference type="ARBA" id="ARBA00047851"/>
    </source>
</evidence>
<dbReference type="FunFam" id="3.20.20.70:FF:000096">
    <property type="entry name" value="Thiamine-phosphate synthase"/>
    <property type="match status" value="1"/>
</dbReference>
<name>A0A1D4RHQ2_9STAP</name>
<evidence type="ECO:0000256" key="1">
    <source>
        <dbReference type="ARBA" id="ARBA00005165"/>
    </source>
</evidence>
<dbReference type="InterPro" id="IPR013785">
    <property type="entry name" value="Aldolase_TIM"/>
</dbReference>
<feature type="binding site" evidence="9">
    <location>
        <begin position="191"/>
        <end position="192"/>
    </location>
    <ligand>
        <name>2-[(2R,5Z)-2-carboxy-4-methylthiazol-5(2H)-ylidene]ethyl phosphate</name>
        <dbReference type="ChEBI" id="CHEBI:62899"/>
    </ligand>
</feature>
<keyword evidence="3 9" id="KW-0479">Metal-binding</keyword>
<evidence type="ECO:0000256" key="2">
    <source>
        <dbReference type="ARBA" id="ARBA00022679"/>
    </source>
</evidence>
<dbReference type="InterPro" id="IPR022998">
    <property type="entry name" value="ThiamineP_synth_TenI"/>
</dbReference>
<feature type="binding site" evidence="9">
    <location>
        <position position="76"/>
    </location>
    <ligand>
        <name>Mg(2+)</name>
        <dbReference type="ChEBI" id="CHEBI:18420"/>
    </ligand>
</feature>
<accession>A0A1D4RHQ2</accession>
<dbReference type="OrthoDB" id="9812206at2"/>
<evidence type="ECO:0000256" key="10">
    <source>
        <dbReference type="RuleBase" id="RU003826"/>
    </source>
</evidence>
<dbReference type="GO" id="GO:0000287">
    <property type="term" value="F:magnesium ion binding"/>
    <property type="evidence" value="ECO:0007669"/>
    <property type="project" value="UniProtKB-UniRule"/>
</dbReference>
<dbReference type="InterPro" id="IPR034291">
    <property type="entry name" value="TMP_synthase"/>
</dbReference>
<evidence type="ECO:0000256" key="8">
    <source>
        <dbReference type="ARBA" id="ARBA00047883"/>
    </source>
</evidence>
<dbReference type="AlphaFoldDB" id="A0A1D4RHQ2"/>
<comment type="catalytic activity">
    <reaction evidence="7 9 10">
        <text>2-(2-carboxy-4-methylthiazol-5-yl)ethyl phosphate + 4-amino-2-methyl-5-(diphosphooxymethyl)pyrimidine + 2 H(+) = thiamine phosphate + CO2 + diphosphate</text>
        <dbReference type="Rhea" id="RHEA:47848"/>
        <dbReference type="ChEBI" id="CHEBI:15378"/>
        <dbReference type="ChEBI" id="CHEBI:16526"/>
        <dbReference type="ChEBI" id="CHEBI:33019"/>
        <dbReference type="ChEBI" id="CHEBI:37575"/>
        <dbReference type="ChEBI" id="CHEBI:57841"/>
        <dbReference type="ChEBI" id="CHEBI:62890"/>
        <dbReference type="EC" id="2.5.1.3"/>
    </reaction>
</comment>
<feature type="binding site" evidence="9">
    <location>
        <begin position="40"/>
        <end position="44"/>
    </location>
    <ligand>
        <name>4-amino-2-methyl-5-(diphosphooxymethyl)pyrimidine</name>
        <dbReference type="ChEBI" id="CHEBI:57841"/>
    </ligand>
</feature>
<evidence type="ECO:0000313" key="15">
    <source>
        <dbReference type="Proteomes" id="UP000095412"/>
    </source>
</evidence>
<gene>
    <name evidence="9 14" type="primary">thiE</name>
    <name evidence="14" type="ORF">SAMEA2297795_02568</name>
    <name evidence="13" type="ORF">SAMEA2297796_02285</name>
</gene>
<feature type="domain" description="Thiamine phosphate synthase/TenI" evidence="12">
    <location>
        <begin position="9"/>
        <end position="194"/>
    </location>
</feature>
<evidence type="ECO:0000256" key="5">
    <source>
        <dbReference type="ARBA" id="ARBA00022977"/>
    </source>
</evidence>
<dbReference type="CDD" id="cd00564">
    <property type="entry name" value="TMP_TenI"/>
    <property type="match status" value="1"/>
</dbReference>
<feature type="binding site" evidence="9">
    <location>
        <position position="75"/>
    </location>
    <ligand>
        <name>4-amino-2-methyl-5-(diphosphooxymethyl)pyrimidine</name>
        <dbReference type="ChEBI" id="CHEBI:57841"/>
    </ligand>
</feature>
<evidence type="ECO:0000313" key="13">
    <source>
        <dbReference type="EMBL" id="SCT37247.1"/>
    </source>
</evidence>
<dbReference type="Pfam" id="PF02581">
    <property type="entry name" value="TMP-TENI"/>
    <property type="match status" value="1"/>
</dbReference>
<evidence type="ECO:0000256" key="6">
    <source>
        <dbReference type="ARBA" id="ARBA00047334"/>
    </source>
</evidence>
<keyword evidence="5 9" id="KW-0784">Thiamine biosynthesis</keyword>
<dbReference type="Gene3D" id="3.20.20.70">
    <property type="entry name" value="Aldolase class I"/>
    <property type="match status" value="1"/>
</dbReference>
<feature type="binding site" evidence="9">
    <location>
        <position position="171"/>
    </location>
    <ligand>
        <name>2-[(2R,5Z)-2-carboxy-4-methylthiazol-5(2H)-ylidene]ethyl phosphate</name>
        <dbReference type="ChEBI" id="CHEBI:62899"/>
    </ligand>
</feature>
<feature type="binding site" evidence="9">
    <location>
        <position position="142"/>
    </location>
    <ligand>
        <name>4-amino-2-methyl-5-(diphosphooxymethyl)pyrimidine</name>
        <dbReference type="ChEBI" id="CHEBI:57841"/>
    </ligand>
</feature>
<dbReference type="GO" id="GO:0009228">
    <property type="term" value="P:thiamine biosynthetic process"/>
    <property type="evidence" value="ECO:0007669"/>
    <property type="project" value="UniProtKB-KW"/>
</dbReference>
<feature type="binding site" evidence="9">
    <location>
        <position position="113"/>
    </location>
    <ligand>
        <name>4-amino-2-methyl-5-(diphosphooxymethyl)pyrimidine</name>
        <dbReference type="ChEBI" id="CHEBI:57841"/>
    </ligand>
</feature>
<feature type="binding site" evidence="9">
    <location>
        <begin position="139"/>
        <end position="141"/>
    </location>
    <ligand>
        <name>2-[(2R,5Z)-2-carboxy-4-methylthiazol-5(2H)-ylidene]ethyl phosphate</name>
        <dbReference type="ChEBI" id="CHEBI:62899"/>
    </ligand>
</feature>
<keyword evidence="4 9" id="KW-0460">Magnesium</keyword>
<dbReference type="GO" id="GO:0009229">
    <property type="term" value="P:thiamine diphosphate biosynthetic process"/>
    <property type="evidence" value="ECO:0007669"/>
    <property type="project" value="UniProtKB-UniRule"/>
</dbReference>
<dbReference type="InterPro" id="IPR036206">
    <property type="entry name" value="ThiamineP_synth_sf"/>
</dbReference>
<comment type="function">
    <text evidence="9">Condenses 4-methyl-5-(beta-hydroxyethyl)thiazole monophosphate (THZ-P) and 2-methyl-4-amino-5-hydroxymethyl pyrimidine pyrophosphate (HMP-PP) to form thiamine monophosphate (TMP).</text>
</comment>
<evidence type="ECO:0000256" key="9">
    <source>
        <dbReference type="HAMAP-Rule" id="MF_00097"/>
    </source>
</evidence>
<keyword evidence="2 9" id="KW-0808">Transferase</keyword>
<dbReference type="GO" id="GO:0005737">
    <property type="term" value="C:cytoplasm"/>
    <property type="evidence" value="ECO:0007669"/>
    <property type="project" value="TreeGrafter"/>
</dbReference>
<comment type="catalytic activity">
    <reaction evidence="6 9 10">
        <text>4-methyl-5-(2-phosphooxyethyl)-thiazole + 4-amino-2-methyl-5-(diphosphooxymethyl)pyrimidine + H(+) = thiamine phosphate + diphosphate</text>
        <dbReference type="Rhea" id="RHEA:22328"/>
        <dbReference type="ChEBI" id="CHEBI:15378"/>
        <dbReference type="ChEBI" id="CHEBI:33019"/>
        <dbReference type="ChEBI" id="CHEBI:37575"/>
        <dbReference type="ChEBI" id="CHEBI:57841"/>
        <dbReference type="ChEBI" id="CHEBI:58296"/>
        <dbReference type="EC" id="2.5.1.3"/>
    </reaction>
</comment>
<reference evidence="13 15" key="1">
    <citation type="submission" date="2016-09" db="EMBL/GenBank/DDBJ databases">
        <authorList>
            <consortium name="Pathogen Informatics"/>
            <person name="Sun Q."/>
            <person name="Inoue M."/>
        </authorList>
    </citation>
    <scope>NUCLEOTIDE SEQUENCE [LARGE SCALE GENOMIC DNA]</scope>
    <source>
        <strain evidence="13 15">82C</strain>
    </source>
</reference>
<dbReference type="PANTHER" id="PTHR20857:SF15">
    <property type="entry name" value="THIAMINE-PHOSPHATE SYNTHASE"/>
    <property type="match status" value="1"/>
</dbReference>
<dbReference type="Proteomes" id="UP000095768">
    <property type="component" value="Unassembled WGS sequence"/>
</dbReference>
<reference evidence="14 16" key="2">
    <citation type="submission" date="2016-09" db="EMBL/GenBank/DDBJ databases">
        <authorList>
            <consortium name="Pathogen Informatics"/>
        </authorList>
    </citation>
    <scope>NUCLEOTIDE SEQUENCE [LARGE SCALE GENOMIC DNA]</scope>
    <source>
        <strain evidence="14 16">82B</strain>
    </source>
</reference>
<comment type="cofactor">
    <cofactor evidence="9">
        <name>Mg(2+)</name>
        <dbReference type="ChEBI" id="CHEBI:18420"/>
    </cofactor>
    <text evidence="9">Binds 1 Mg(2+) ion per subunit.</text>
</comment>
<sequence>MFDKSSLKLYFICGTQDIPENKTIMEVVTEALKNGITMFQFREKGLNALTGEAKVQLAQQLLTLCHDYHVPFIVNDDVALAKEVDADGIHVGQDDKDINAFAHDFNGKIIGLSISNIDEYEKSDLTHVDYIGVGPMYATTSKDDANQPVGPEMIMKLRNLISDFPIVAIGGINIDNTSAIMEAGADGISVISAITKSEYIADTVQKFLQNIE</sequence>
<keyword evidence="15" id="KW-1185">Reference proteome</keyword>
<dbReference type="HAMAP" id="MF_00097">
    <property type="entry name" value="TMP_synthase"/>
    <property type="match status" value="1"/>
</dbReference>
<dbReference type="UniPathway" id="UPA00060">
    <property type="reaction ID" value="UER00141"/>
</dbReference>
<dbReference type="EC" id="2.5.1.3" evidence="9"/>
<comment type="catalytic activity">
    <reaction evidence="8 9 10">
        <text>2-[(2R,5Z)-2-carboxy-4-methylthiazol-5(2H)-ylidene]ethyl phosphate + 4-amino-2-methyl-5-(diphosphooxymethyl)pyrimidine + 2 H(+) = thiamine phosphate + CO2 + diphosphate</text>
        <dbReference type="Rhea" id="RHEA:47844"/>
        <dbReference type="ChEBI" id="CHEBI:15378"/>
        <dbReference type="ChEBI" id="CHEBI:16526"/>
        <dbReference type="ChEBI" id="CHEBI:33019"/>
        <dbReference type="ChEBI" id="CHEBI:37575"/>
        <dbReference type="ChEBI" id="CHEBI:57841"/>
        <dbReference type="ChEBI" id="CHEBI:62899"/>
        <dbReference type="EC" id="2.5.1.3"/>
    </reaction>
</comment>
<dbReference type="SUPFAM" id="SSF51391">
    <property type="entry name" value="Thiamin phosphate synthase"/>
    <property type="match status" value="1"/>
</dbReference>
<organism evidence="14 16">
    <name type="scientific">Staphylococcus caeli</name>
    <dbReference type="NCBI Taxonomy" id="2201815"/>
    <lineage>
        <taxon>Bacteria</taxon>
        <taxon>Bacillati</taxon>
        <taxon>Bacillota</taxon>
        <taxon>Bacilli</taxon>
        <taxon>Bacillales</taxon>
        <taxon>Staphylococcaceae</taxon>
        <taxon>Staphylococcus</taxon>
    </lineage>
</organism>
<evidence type="ECO:0000313" key="16">
    <source>
        <dbReference type="Proteomes" id="UP000095768"/>
    </source>
</evidence>
<dbReference type="RefSeq" id="WP_069996423.1">
    <property type="nucleotide sequence ID" value="NZ_FMPG01000019.1"/>
</dbReference>
<dbReference type="EMBL" id="FMPI01000021">
    <property type="protein sequence ID" value="SCT37247.1"/>
    <property type="molecule type" value="Genomic_DNA"/>
</dbReference>
<feature type="binding site" evidence="9">
    <location>
        <position position="95"/>
    </location>
    <ligand>
        <name>Mg(2+)</name>
        <dbReference type="ChEBI" id="CHEBI:18420"/>
    </ligand>
</feature>